<evidence type="ECO:0000313" key="3">
    <source>
        <dbReference type="Proteomes" id="UP000236178"/>
    </source>
</evidence>
<dbReference type="SMART" id="SM00860">
    <property type="entry name" value="SMI1_KNR4"/>
    <property type="match status" value="1"/>
</dbReference>
<comment type="caution">
    <text evidence="2">The sequence shown here is derived from an EMBL/GenBank/DDBJ whole genome shotgun (WGS) entry which is preliminary data.</text>
</comment>
<organism evidence="2 3">
    <name type="scientific">Streptomyces populi</name>
    <dbReference type="NCBI Taxonomy" id="2058924"/>
    <lineage>
        <taxon>Bacteria</taxon>
        <taxon>Bacillati</taxon>
        <taxon>Actinomycetota</taxon>
        <taxon>Actinomycetes</taxon>
        <taxon>Kitasatosporales</taxon>
        <taxon>Streptomycetaceae</taxon>
        <taxon>Streptomyces</taxon>
    </lineage>
</organism>
<accession>A0A2I0STX7</accession>
<name>A0A2I0STX7_9ACTN</name>
<dbReference type="RefSeq" id="WP_103548917.1">
    <property type="nucleotide sequence ID" value="NZ_JBHJSK010000013.1"/>
</dbReference>
<dbReference type="EMBL" id="PJOS01000012">
    <property type="protein sequence ID" value="PKT73343.1"/>
    <property type="molecule type" value="Genomic_DNA"/>
</dbReference>
<proteinExistence type="predicted"/>
<reference evidence="2 3" key="1">
    <citation type="submission" date="2017-12" db="EMBL/GenBank/DDBJ databases">
        <title>Streptomyces populusis sp. nov., a novel endophytic actinobacterium isolated from stems of Populus adenopoda Maxim.</title>
        <authorList>
            <person name="Wang Z."/>
        </authorList>
    </citation>
    <scope>NUCLEOTIDE SEQUENCE [LARGE SCALE GENOMIC DNA]</scope>
    <source>
        <strain evidence="2 3">A249</strain>
    </source>
</reference>
<dbReference type="InterPro" id="IPR018958">
    <property type="entry name" value="Knr4/Smi1-like_dom"/>
</dbReference>
<feature type="domain" description="Knr4/Smi1-like" evidence="1">
    <location>
        <begin position="38"/>
        <end position="217"/>
    </location>
</feature>
<dbReference type="Pfam" id="PF09346">
    <property type="entry name" value="SMI1_KNR4"/>
    <property type="match status" value="1"/>
</dbReference>
<gene>
    <name evidence="2" type="ORF">CW362_09400</name>
</gene>
<keyword evidence="3" id="KW-1185">Reference proteome</keyword>
<protein>
    <submittedName>
        <fullName evidence="2">SMI1/KNR4 family protein</fullName>
    </submittedName>
</protein>
<dbReference type="AlphaFoldDB" id="A0A2I0STX7"/>
<dbReference type="SUPFAM" id="SSF160631">
    <property type="entry name" value="SMI1/KNR4-like"/>
    <property type="match status" value="1"/>
</dbReference>
<evidence type="ECO:0000259" key="1">
    <source>
        <dbReference type="SMART" id="SM00860"/>
    </source>
</evidence>
<dbReference type="OrthoDB" id="1190024at2"/>
<sequence>MSAGSWAGVREQIQGLAKVPGADVVNGIKGHGFLLEDPLDESELAELEEQLGVRLPEDYREFLTQVGAGGAGPEYGLFPVRRVDGRWRWEGDGADLADLTRLSEPFPVQGPDPALVLALLEECPEEEDFEEIEDFDQAYEAWDEKWDAVMWNPERTVGAVVICHLGCAYRQWLVVSGPERGRIWSDDRVDERDLEPLLGPEQEPITFSRWYRDWLAEALRTVEQNE</sequence>
<dbReference type="InterPro" id="IPR037883">
    <property type="entry name" value="Knr4/Smi1-like_sf"/>
</dbReference>
<evidence type="ECO:0000313" key="2">
    <source>
        <dbReference type="EMBL" id="PKT73343.1"/>
    </source>
</evidence>
<dbReference type="Proteomes" id="UP000236178">
    <property type="component" value="Unassembled WGS sequence"/>
</dbReference>
<dbReference type="Gene3D" id="3.40.1580.10">
    <property type="entry name" value="SMI1/KNR4-like"/>
    <property type="match status" value="1"/>
</dbReference>